<keyword evidence="10" id="KW-0448">Lipopolysaccharide biosynthesis</keyword>
<dbReference type="FunFam" id="3.40.50.1000:FF:000029">
    <property type="entry name" value="3-deoxy-D-manno-octulosonate 8-phosphate phosphatase KdsC"/>
    <property type="match status" value="1"/>
</dbReference>
<evidence type="ECO:0000256" key="3">
    <source>
        <dbReference type="ARBA" id="ARBA00005893"/>
    </source>
</evidence>
<dbReference type="InterPro" id="IPR023214">
    <property type="entry name" value="HAD_sf"/>
</dbReference>
<dbReference type="GO" id="GO:0019143">
    <property type="term" value="F:3-deoxy-manno-octulosonate-8-phosphatase activity"/>
    <property type="evidence" value="ECO:0007669"/>
    <property type="project" value="UniProtKB-EC"/>
</dbReference>
<dbReference type="NCBIfam" id="TIGR01662">
    <property type="entry name" value="HAD-SF-IIIA"/>
    <property type="match status" value="1"/>
</dbReference>
<comment type="catalytic activity">
    <reaction evidence="1">
        <text>3-deoxy-alpha-D-manno-2-octulosonate-8-phosphate + H2O = 3-deoxy-alpha-D-manno-oct-2-ulosonate + phosphate</text>
        <dbReference type="Rhea" id="RHEA:11500"/>
        <dbReference type="ChEBI" id="CHEBI:15377"/>
        <dbReference type="ChEBI" id="CHEBI:43474"/>
        <dbReference type="ChEBI" id="CHEBI:85985"/>
        <dbReference type="ChEBI" id="CHEBI:85986"/>
        <dbReference type="EC" id="3.1.3.45"/>
    </reaction>
</comment>
<evidence type="ECO:0000256" key="1">
    <source>
        <dbReference type="ARBA" id="ARBA00000898"/>
    </source>
</evidence>
<evidence type="ECO:0000256" key="12">
    <source>
        <dbReference type="PIRSR" id="PIRSR006118-2"/>
    </source>
</evidence>
<evidence type="ECO:0000256" key="10">
    <source>
        <dbReference type="ARBA" id="ARBA00022985"/>
    </source>
</evidence>
<evidence type="ECO:0000256" key="9">
    <source>
        <dbReference type="ARBA" id="ARBA00022842"/>
    </source>
</evidence>
<evidence type="ECO:0000256" key="5">
    <source>
        <dbReference type="ARBA" id="ARBA00013066"/>
    </source>
</evidence>
<dbReference type="Gene3D" id="3.40.50.1000">
    <property type="entry name" value="HAD superfamily/HAD-like"/>
    <property type="match status" value="1"/>
</dbReference>
<protein>
    <recommendedName>
        <fullName evidence="6">3-deoxy-D-manno-octulosonate 8-phosphate phosphatase KdsC</fullName>
        <ecNumber evidence="5">3.1.3.45</ecNumber>
    </recommendedName>
    <alternativeName>
        <fullName evidence="11">KDO 8-P phosphatase</fullName>
    </alternativeName>
</protein>
<dbReference type="InterPro" id="IPR006549">
    <property type="entry name" value="HAD-SF_hydro_IIIA"/>
</dbReference>
<reference evidence="13 14" key="1">
    <citation type="submission" date="2019-09" db="EMBL/GenBank/DDBJ databases">
        <title>Distinct polysaccharide growth profiles of human intestinal Prevotella copri isolates.</title>
        <authorList>
            <person name="Fehlner-Peach H."/>
            <person name="Magnabosco C."/>
            <person name="Raghavan V."/>
            <person name="Scher J.U."/>
            <person name="Tett A."/>
            <person name="Cox L.M."/>
            <person name="Gottsegen C."/>
            <person name="Watters A."/>
            <person name="Wiltshire- Gordon J.D."/>
            <person name="Segata N."/>
            <person name="Bonneau R."/>
            <person name="Littman D.R."/>
        </authorList>
    </citation>
    <scope>NUCLEOTIDE SEQUENCE [LARGE SCALE GENOMIC DNA]</scope>
    <source>
        <strain evidence="14">iA622</strain>
    </source>
</reference>
<keyword evidence="7 12" id="KW-0479">Metal-binding</keyword>
<feature type="binding site" evidence="12">
    <location>
        <position position="17"/>
    </location>
    <ligand>
        <name>substrate</name>
    </ligand>
</feature>
<evidence type="ECO:0000256" key="7">
    <source>
        <dbReference type="ARBA" id="ARBA00022723"/>
    </source>
</evidence>
<dbReference type="InterPro" id="IPR036412">
    <property type="entry name" value="HAD-like_sf"/>
</dbReference>
<organism evidence="13 14">
    <name type="scientific">Segatella copri</name>
    <dbReference type="NCBI Taxonomy" id="165179"/>
    <lineage>
        <taxon>Bacteria</taxon>
        <taxon>Pseudomonadati</taxon>
        <taxon>Bacteroidota</taxon>
        <taxon>Bacteroidia</taxon>
        <taxon>Bacteroidales</taxon>
        <taxon>Prevotellaceae</taxon>
        <taxon>Segatella</taxon>
    </lineage>
</organism>
<comment type="subunit">
    <text evidence="4">Homotetramer.</text>
</comment>
<dbReference type="GO" id="GO:0009103">
    <property type="term" value="P:lipopolysaccharide biosynthetic process"/>
    <property type="evidence" value="ECO:0007669"/>
    <property type="project" value="UniProtKB-KW"/>
</dbReference>
<dbReference type="Proteomes" id="UP000480425">
    <property type="component" value="Unassembled WGS sequence"/>
</dbReference>
<evidence type="ECO:0000256" key="2">
    <source>
        <dbReference type="ARBA" id="ARBA00001946"/>
    </source>
</evidence>
<feature type="binding site" evidence="12">
    <location>
        <position position="108"/>
    </location>
    <ligand>
        <name>Mg(2+)</name>
        <dbReference type="ChEBI" id="CHEBI:18420"/>
    </ligand>
</feature>
<keyword evidence="8 13" id="KW-0378">Hydrolase</keyword>
<sequence length="172" mass="18963">MINYDLDKIKAVIFDVDGVLSRQTITLASSGEPLRTVNIKDGYAIQLAQKMGLRIAILTGGTTEAIRKRYEGLGVEDIFMGCAVKIHTYDEFLAKYQLSDEEIIYVGDDIPDYEVMRRCGCPCCPADACSDIKSISRYISSANGGEGVGRDIVEQVLRAKGHWLSNAKAFGW</sequence>
<comment type="similarity">
    <text evidence="3">Belongs to the KdsC family.</text>
</comment>
<dbReference type="GO" id="GO:0046872">
    <property type="term" value="F:metal ion binding"/>
    <property type="evidence" value="ECO:0007669"/>
    <property type="project" value="UniProtKB-KW"/>
</dbReference>
<dbReference type="SFLD" id="SFLDG01136">
    <property type="entry name" value="C1.6:_Phosphoserine_Phosphatas"/>
    <property type="match status" value="1"/>
</dbReference>
<dbReference type="InterPro" id="IPR050793">
    <property type="entry name" value="CMP-NeuNAc_synthase"/>
</dbReference>
<dbReference type="AlphaFoldDB" id="A0A6G1U047"/>
<keyword evidence="9 12" id="KW-0460">Magnesium</keyword>
<dbReference type="OrthoDB" id="9805604at2"/>
<evidence type="ECO:0000256" key="4">
    <source>
        <dbReference type="ARBA" id="ARBA00011881"/>
    </source>
</evidence>
<dbReference type="SUPFAM" id="SSF56784">
    <property type="entry name" value="HAD-like"/>
    <property type="match status" value="1"/>
</dbReference>
<comment type="cofactor">
    <cofactor evidence="2 12">
        <name>Mg(2+)</name>
        <dbReference type="ChEBI" id="CHEBI:18420"/>
    </cofactor>
</comment>
<evidence type="ECO:0000313" key="13">
    <source>
        <dbReference type="EMBL" id="MQN80410.1"/>
    </source>
</evidence>
<dbReference type="Pfam" id="PF00702">
    <property type="entry name" value="Hydrolase"/>
    <property type="match status" value="1"/>
</dbReference>
<dbReference type="InterPro" id="IPR010023">
    <property type="entry name" value="KdsC_fam"/>
</dbReference>
<dbReference type="EC" id="3.1.3.45" evidence="5"/>
<dbReference type="PIRSF" id="PIRSF006118">
    <property type="entry name" value="KDO8-P_Ptase"/>
    <property type="match status" value="1"/>
</dbReference>
<proteinExistence type="inferred from homology"/>
<evidence type="ECO:0000313" key="14">
    <source>
        <dbReference type="Proteomes" id="UP000480425"/>
    </source>
</evidence>
<name>A0A6G1U047_9BACT</name>
<evidence type="ECO:0000256" key="8">
    <source>
        <dbReference type="ARBA" id="ARBA00022801"/>
    </source>
</evidence>
<dbReference type="PANTHER" id="PTHR21485:SF6">
    <property type="entry name" value="N-ACYLNEURAMINATE CYTIDYLYLTRANSFERASE-RELATED"/>
    <property type="match status" value="1"/>
</dbReference>
<dbReference type="GO" id="GO:0008781">
    <property type="term" value="F:N-acylneuraminate cytidylyltransferase activity"/>
    <property type="evidence" value="ECO:0007669"/>
    <property type="project" value="TreeGrafter"/>
</dbReference>
<dbReference type="RefSeq" id="WP_153122864.1">
    <property type="nucleotide sequence ID" value="NZ_CP152352.1"/>
</dbReference>
<dbReference type="EMBL" id="VZCB01000046">
    <property type="protein sequence ID" value="MQN80410.1"/>
    <property type="molecule type" value="Genomic_DNA"/>
</dbReference>
<feature type="binding site" evidence="12">
    <location>
        <position position="15"/>
    </location>
    <ligand>
        <name>Mg(2+)</name>
        <dbReference type="ChEBI" id="CHEBI:18420"/>
    </ligand>
</feature>
<dbReference type="CDD" id="cd01630">
    <property type="entry name" value="HAD_KDO-like"/>
    <property type="match status" value="1"/>
</dbReference>
<comment type="caution">
    <text evidence="13">The sequence shown here is derived from an EMBL/GenBank/DDBJ whole genome shotgun (WGS) entry which is preliminary data.</text>
</comment>
<dbReference type="SFLD" id="SFLDS00003">
    <property type="entry name" value="Haloacid_Dehalogenase"/>
    <property type="match status" value="1"/>
</dbReference>
<dbReference type="SFLD" id="SFLDG01138">
    <property type="entry name" value="C1.6.2:_Deoxy-d-mannose-octulo"/>
    <property type="match status" value="1"/>
</dbReference>
<dbReference type="NCBIfam" id="TIGR01670">
    <property type="entry name" value="KdsC-phosphatas"/>
    <property type="match status" value="1"/>
</dbReference>
<dbReference type="PANTHER" id="PTHR21485">
    <property type="entry name" value="HAD SUPERFAMILY MEMBERS CMAS AND KDSC"/>
    <property type="match status" value="1"/>
</dbReference>
<gene>
    <name evidence="13" type="ORF">F7D73_05490</name>
</gene>
<accession>A0A6G1U047</accession>
<evidence type="ECO:0000256" key="11">
    <source>
        <dbReference type="ARBA" id="ARBA00031051"/>
    </source>
</evidence>
<evidence type="ECO:0000256" key="6">
    <source>
        <dbReference type="ARBA" id="ARBA00020092"/>
    </source>
</evidence>